<dbReference type="EMBL" id="JAAYUN010000118">
    <property type="protein sequence ID" value="NLJ22871.1"/>
    <property type="molecule type" value="Genomic_DNA"/>
</dbReference>
<dbReference type="FunFam" id="3.40.50.300:FF:000224">
    <property type="entry name" value="Energy-coupling factor transporter ATP-binding protein EcfA"/>
    <property type="match status" value="1"/>
</dbReference>
<dbReference type="Proteomes" id="UP000544742">
    <property type="component" value="Unassembled WGS sequence"/>
</dbReference>
<keyword evidence="5 10" id="KW-0547">Nucleotide-binding</keyword>
<evidence type="ECO:0000313" key="14">
    <source>
        <dbReference type="Proteomes" id="UP000544742"/>
    </source>
</evidence>
<gene>
    <name evidence="13" type="ORF">GX426_07150</name>
</gene>
<keyword evidence="7" id="KW-1278">Translocase</keyword>
<dbReference type="GO" id="GO:0016887">
    <property type="term" value="F:ATP hydrolysis activity"/>
    <property type="evidence" value="ECO:0007669"/>
    <property type="project" value="InterPro"/>
</dbReference>
<keyword evidence="8 10" id="KW-0472">Membrane</keyword>
<dbReference type="GO" id="GO:0006824">
    <property type="term" value="P:cobalt ion transport"/>
    <property type="evidence" value="ECO:0007669"/>
    <property type="project" value="InterPro"/>
</dbReference>
<evidence type="ECO:0000256" key="2">
    <source>
        <dbReference type="ARBA" id="ARBA00005417"/>
    </source>
</evidence>
<evidence type="ECO:0000256" key="6">
    <source>
        <dbReference type="ARBA" id="ARBA00022840"/>
    </source>
</evidence>
<dbReference type="PROSITE" id="PS00211">
    <property type="entry name" value="ABC_TRANSPORTER_1"/>
    <property type="match status" value="1"/>
</dbReference>
<evidence type="ECO:0000256" key="1">
    <source>
        <dbReference type="ARBA" id="ARBA00004202"/>
    </source>
</evidence>
<dbReference type="CDD" id="cd03225">
    <property type="entry name" value="ABC_cobalt_CbiO_domain1"/>
    <property type="match status" value="1"/>
</dbReference>
<dbReference type="InterPro" id="IPR005876">
    <property type="entry name" value="Co_trans_ATP-bd"/>
</dbReference>
<dbReference type="InterPro" id="IPR003593">
    <property type="entry name" value="AAA+_ATPase"/>
</dbReference>
<dbReference type="GO" id="GO:0042626">
    <property type="term" value="F:ATPase-coupled transmembrane transporter activity"/>
    <property type="evidence" value="ECO:0007669"/>
    <property type="project" value="TreeGrafter"/>
</dbReference>
<evidence type="ECO:0000256" key="7">
    <source>
        <dbReference type="ARBA" id="ARBA00022967"/>
    </source>
</evidence>
<accession>A0A7K4AIQ0</accession>
<dbReference type="GO" id="GO:0043190">
    <property type="term" value="C:ATP-binding cassette (ABC) transporter complex"/>
    <property type="evidence" value="ECO:0007669"/>
    <property type="project" value="TreeGrafter"/>
</dbReference>
<dbReference type="RefSeq" id="WP_276620201.1">
    <property type="nucleotide sequence ID" value="NZ_JBAOHY010000037.1"/>
</dbReference>
<sequence length="407" mass="44745">MATILETRGIEYAYADGTRALSNVSLTIEEGRKIALVGPNGAGKSTLMLMFNGILRPDAGEVLFRNERLDYDSRSLRKVRQRVGMVFQNSDDQLFAPTVYQDVAFGPVNLRFPPEKVKRYVGYALQYVGLSGYERRPPHHLSGGEKKRAAIAGILAMEPEVMILDEPTSNLDPATSEEIMEMLDELNLGGKTLIISTHDVDLAYRWADEVVLMKDGGVLRRGSAEEVFGDLELIRDARLKPPMVVDLYQELVNRGLAEGKKPPKSILELCDSLEGGERRCAVQGAKRGTIYVCNADELLLENANELVGKVDADYTGAMGTRAKLMAEEAKIRVDFTYGVIDKCILKALAGKSCLVLTSQGMMGQVQKRIEAYSQQSGEEINSVDLSSGSNGRSLPIDRDFVGTKSLK</sequence>
<dbReference type="InterPro" id="IPR003439">
    <property type="entry name" value="ABC_transporter-like_ATP-bd"/>
</dbReference>
<dbReference type="Pfam" id="PF00005">
    <property type="entry name" value="ABC_tran"/>
    <property type="match status" value="1"/>
</dbReference>
<dbReference type="InterPro" id="IPR050095">
    <property type="entry name" value="ECF_ABC_transporter_ATP-bd"/>
</dbReference>
<organism evidence="13 14">
    <name type="scientific">Methanothrix soehngenii</name>
    <name type="common">Methanosaeta concilii</name>
    <dbReference type="NCBI Taxonomy" id="2223"/>
    <lineage>
        <taxon>Archaea</taxon>
        <taxon>Methanobacteriati</taxon>
        <taxon>Methanobacteriota</taxon>
        <taxon>Stenosarchaea group</taxon>
        <taxon>Methanomicrobia</taxon>
        <taxon>Methanotrichales</taxon>
        <taxon>Methanotrichaceae</taxon>
        <taxon>Methanothrix</taxon>
    </lineage>
</organism>
<evidence type="ECO:0000256" key="4">
    <source>
        <dbReference type="ARBA" id="ARBA00022475"/>
    </source>
</evidence>
<feature type="domain" description="ABC transporter" evidence="12">
    <location>
        <begin position="5"/>
        <end position="240"/>
    </location>
</feature>
<keyword evidence="6 10" id="KW-0067">ATP-binding</keyword>
<dbReference type="InterPro" id="IPR017871">
    <property type="entry name" value="ABC_transporter-like_CS"/>
</dbReference>
<keyword evidence="4 10" id="KW-1003">Cell membrane</keyword>
<evidence type="ECO:0000259" key="12">
    <source>
        <dbReference type="PROSITE" id="PS50893"/>
    </source>
</evidence>
<dbReference type="NCBIfam" id="TIGR01166">
    <property type="entry name" value="cbiO"/>
    <property type="match status" value="1"/>
</dbReference>
<comment type="caution">
    <text evidence="13">The sequence shown here is derived from an EMBL/GenBank/DDBJ whole genome shotgun (WGS) entry which is preliminary data.</text>
</comment>
<dbReference type="AlphaFoldDB" id="A0A7K4AIQ0"/>
<protein>
    <recommendedName>
        <fullName evidence="10">ABC transporter ATP-binding protein</fullName>
    </recommendedName>
</protein>
<dbReference type="SMART" id="SM00382">
    <property type="entry name" value="AAA"/>
    <property type="match status" value="1"/>
</dbReference>
<comment type="function">
    <text evidence="10">Part of an ABC transporter complex. Responsible for energy coupling to the transport system.</text>
</comment>
<proteinExistence type="inferred from homology"/>
<evidence type="ECO:0000256" key="11">
    <source>
        <dbReference type="SAM" id="MobiDB-lite"/>
    </source>
</evidence>
<dbReference type="SUPFAM" id="SSF52540">
    <property type="entry name" value="P-loop containing nucleoside triphosphate hydrolases"/>
    <property type="match status" value="1"/>
</dbReference>
<feature type="compositionally biased region" description="Polar residues" evidence="11">
    <location>
        <begin position="381"/>
        <end position="392"/>
    </location>
</feature>
<evidence type="ECO:0000256" key="8">
    <source>
        <dbReference type="ARBA" id="ARBA00023136"/>
    </source>
</evidence>
<comment type="similarity">
    <text evidence="2 10">Belongs to the ABC transporter superfamily.</text>
</comment>
<evidence type="ECO:0000256" key="10">
    <source>
        <dbReference type="RuleBase" id="RU364103"/>
    </source>
</evidence>
<evidence type="ECO:0000256" key="3">
    <source>
        <dbReference type="ARBA" id="ARBA00022448"/>
    </source>
</evidence>
<evidence type="ECO:0000256" key="9">
    <source>
        <dbReference type="ARBA" id="ARBA00025157"/>
    </source>
</evidence>
<dbReference type="PANTHER" id="PTHR43553:SF24">
    <property type="entry name" value="ENERGY-COUPLING FACTOR TRANSPORTER ATP-BINDING PROTEIN ECFA1"/>
    <property type="match status" value="1"/>
</dbReference>
<dbReference type="InterPro" id="IPR015856">
    <property type="entry name" value="ABC_transpr_CbiO/EcfA_su"/>
</dbReference>
<name>A0A7K4AIQ0_METSH</name>
<comment type="subcellular location">
    <subcellularLocation>
        <location evidence="1 10">Cell membrane</location>
        <topology evidence="1 10">Peripheral membrane protein</topology>
    </subcellularLocation>
</comment>
<comment type="function">
    <text evidence="9">Probably part of an ABC transporter complex. Responsible for energy coupling to the transport system.</text>
</comment>
<dbReference type="GO" id="GO:0005524">
    <property type="term" value="F:ATP binding"/>
    <property type="evidence" value="ECO:0007669"/>
    <property type="project" value="UniProtKB-UniRule"/>
</dbReference>
<dbReference type="InterPro" id="IPR027417">
    <property type="entry name" value="P-loop_NTPase"/>
</dbReference>
<feature type="region of interest" description="Disordered" evidence="11">
    <location>
        <begin position="381"/>
        <end position="407"/>
    </location>
</feature>
<dbReference type="PROSITE" id="PS50893">
    <property type="entry name" value="ABC_TRANSPORTER_2"/>
    <property type="match status" value="1"/>
</dbReference>
<dbReference type="PANTHER" id="PTHR43553">
    <property type="entry name" value="HEAVY METAL TRANSPORTER"/>
    <property type="match status" value="1"/>
</dbReference>
<keyword evidence="3 10" id="KW-0813">Transport</keyword>
<evidence type="ECO:0000256" key="5">
    <source>
        <dbReference type="ARBA" id="ARBA00022741"/>
    </source>
</evidence>
<dbReference type="Gene3D" id="3.40.50.300">
    <property type="entry name" value="P-loop containing nucleotide triphosphate hydrolases"/>
    <property type="match status" value="1"/>
</dbReference>
<evidence type="ECO:0000313" key="13">
    <source>
        <dbReference type="EMBL" id="NLJ22871.1"/>
    </source>
</evidence>
<reference evidence="13 14" key="1">
    <citation type="journal article" date="2020" name="Biotechnol. Biofuels">
        <title>New insights from the biogas microbiome by comprehensive genome-resolved metagenomics of nearly 1600 species originating from multiple anaerobic digesters.</title>
        <authorList>
            <person name="Campanaro S."/>
            <person name="Treu L."/>
            <person name="Rodriguez-R L.M."/>
            <person name="Kovalovszki A."/>
            <person name="Ziels R.M."/>
            <person name="Maus I."/>
            <person name="Zhu X."/>
            <person name="Kougias P.G."/>
            <person name="Basile A."/>
            <person name="Luo G."/>
            <person name="Schluter A."/>
            <person name="Konstantinidis K.T."/>
            <person name="Angelidaki I."/>
        </authorList>
    </citation>
    <scope>NUCLEOTIDE SEQUENCE [LARGE SCALE GENOMIC DNA]</scope>
    <source>
        <strain evidence="13">AS27yjCOA_157</strain>
    </source>
</reference>